<proteinExistence type="predicted"/>
<protein>
    <submittedName>
        <fullName evidence="1">Uncharacterized protein</fullName>
    </submittedName>
</protein>
<organism evidence="1 2">
    <name type="scientific">Morchella conica CCBAS932</name>
    <dbReference type="NCBI Taxonomy" id="1392247"/>
    <lineage>
        <taxon>Eukaryota</taxon>
        <taxon>Fungi</taxon>
        <taxon>Dikarya</taxon>
        <taxon>Ascomycota</taxon>
        <taxon>Pezizomycotina</taxon>
        <taxon>Pezizomycetes</taxon>
        <taxon>Pezizales</taxon>
        <taxon>Morchellaceae</taxon>
        <taxon>Morchella</taxon>
    </lineage>
</organism>
<dbReference type="InParanoid" id="A0A3N4KDV7"/>
<dbReference type="Proteomes" id="UP000277580">
    <property type="component" value="Unassembled WGS sequence"/>
</dbReference>
<accession>A0A3N4KDV7</accession>
<evidence type="ECO:0000313" key="1">
    <source>
        <dbReference type="EMBL" id="RPB08724.1"/>
    </source>
</evidence>
<keyword evidence="2" id="KW-1185">Reference proteome</keyword>
<sequence>METRFAPKIASSRYPEDLRFSICAIFKRFVPLPTAVCTFTCENHHLYLQLLPLSAAATTQCTREIWFEKGVTLVVVLCIVLYTLETRPSEILLGS</sequence>
<evidence type="ECO:0000313" key="2">
    <source>
        <dbReference type="Proteomes" id="UP000277580"/>
    </source>
</evidence>
<dbReference type="AlphaFoldDB" id="A0A3N4KDV7"/>
<dbReference type="EMBL" id="ML119159">
    <property type="protein sequence ID" value="RPB08724.1"/>
    <property type="molecule type" value="Genomic_DNA"/>
</dbReference>
<reference evidence="1 2" key="1">
    <citation type="journal article" date="2018" name="Nat. Ecol. Evol.">
        <title>Pezizomycetes genomes reveal the molecular basis of ectomycorrhizal truffle lifestyle.</title>
        <authorList>
            <person name="Murat C."/>
            <person name="Payen T."/>
            <person name="Noel B."/>
            <person name="Kuo A."/>
            <person name="Morin E."/>
            <person name="Chen J."/>
            <person name="Kohler A."/>
            <person name="Krizsan K."/>
            <person name="Balestrini R."/>
            <person name="Da Silva C."/>
            <person name="Montanini B."/>
            <person name="Hainaut M."/>
            <person name="Levati E."/>
            <person name="Barry K.W."/>
            <person name="Belfiori B."/>
            <person name="Cichocki N."/>
            <person name="Clum A."/>
            <person name="Dockter R.B."/>
            <person name="Fauchery L."/>
            <person name="Guy J."/>
            <person name="Iotti M."/>
            <person name="Le Tacon F."/>
            <person name="Lindquist E.A."/>
            <person name="Lipzen A."/>
            <person name="Malagnac F."/>
            <person name="Mello A."/>
            <person name="Molinier V."/>
            <person name="Miyauchi S."/>
            <person name="Poulain J."/>
            <person name="Riccioni C."/>
            <person name="Rubini A."/>
            <person name="Sitrit Y."/>
            <person name="Splivallo R."/>
            <person name="Traeger S."/>
            <person name="Wang M."/>
            <person name="Zifcakova L."/>
            <person name="Wipf D."/>
            <person name="Zambonelli A."/>
            <person name="Paolocci F."/>
            <person name="Nowrousian M."/>
            <person name="Ottonello S."/>
            <person name="Baldrian P."/>
            <person name="Spatafora J.W."/>
            <person name="Henrissat B."/>
            <person name="Nagy L.G."/>
            <person name="Aury J.M."/>
            <person name="Wincker P."/>
            <person name="Grigoriev I.V."/>
            <person name="Bonfante P."/>
            <person name="Martin F.M."/>
        </authorList>
    </citation>
    <scope>NUCLEOTIDE SEQUENCE [LARGE SCALE GENOMIC DNA]</scope>
    <source>
        <strain evidence="1 2">CCBAS932</strain>
    </source>
</reference>
<gene>
    <name evidence="1" type="ORF">P167DRAFT_332869</name>
</gene>
<name>A0A3N4KDV7_9PEZI</name>